<dbReference type="Pfam" id="PF07727">
    <property type="entry name" value="RVT_2"/>
    <property type="match status" value="1"/>
</dbReference>
<dbReference type="STRING" id="157652.A0A371E4G9"/>
<dbReference type="AlphaFoldDB" id="A0A371E4G9"/>
<dbReference type="OrthoDB" id="8048545at2759"/>
<gene>
    <name evidence="2" type="ORF">CR513_60882</name>
</gene>
<comment type="caution">
    <text evidence="2">The sequence shown here is derived from an EMBL/GenBank/DDBJ whole genome shotgun (WGS) entry which is preliminary data.</text>
</comment>
<evidence type="ECO:0000313" key="3">
    <source>
        <dbReference type="Proteomes" id="UP000257109"/>
    </source>
</evidence>
<sequence>MVRLVAQGYSQQEGIDFTETFALVAKLEAICILLSFTAYNDMRLHQKHVKCIFLNGIMNEEVFMKQPLGFENNAFPNHVFKLKKALYAWYEN</sequence>
<proteinExistence type="predicted"/>
<keyword evidence="3" id="KW-1185">Reference proteome</keyword>
<dbReference type="InterPro" id="IPR013103">
    <property type="entry name" value="RVT_2"/>
</dbReference>
<feature type="non-terminal residue" evidence="2">
    <location>
        <position position="1"/>
    </location>
</feature>
<evidence type="ECO:0000259" key="1">
    <source>
        <dbReference type="Pfam" id="PF07727"/>
    </source>
</evidence>
<evidence type="ECO:0000313" key="2">
    <source>
        <dbReference type="EMBL" id="RDX60938.1"/>
    </source>
</evidence>
<protein>
    <recommendedName>
        <fullName evidence="1">Reverse transcriptase Ty1/copia-type domain-containing protein</fullName>
    </recommendedName>
</protein>
<organism evidence="2 3">
    <name type="scientific">Mucuna pruriens</name>
    <name type="common">Velvet bean</name>
    <name type="synonym">Dolichos pruriens</name>
    <dbReference type="NCBI Taxonomy" id="157652"/>
    <lineage>
        <taxon>Eukaryota</taxon>
        <taxon>Viridiplantae</taxon>
        <taxon>Streptophyta</taxon>
        <taxon>Embryophyta</taxon>
        <taxon>Tracheophyta</taxon>
        <taxon>Spermatophyta</taxon>
        <taxon>Magnoliopsida</taxon>
        <taxon>eudicotyledons</taxon>
        <taxon>Gunneridae</taxon>
        <taxon>Pentapetalae</taxon>
        <taxon>rosids</taxon>
        <taxon>fabids</taxon>
        <taxon>Fabales</taxon>
        <taxon>Fabaceae</taxon>
        <taxon>Papilionoideae</taxon>
        <taxon>50 kb inversion clade</taxon>
        <taxon>NPAAA clade</taxon>
        <taxon>indigoferoid/millettioid clade</taxon>
        <taxon>Phaseoleae</taxon>
        <taxon>Mucuna</taxon>
    </lineage>
</organism>
<accession>A0A371E4G9</accession>
<dbReference type="Proteomes" id="UP000257109">
    <property type="component" value="Unassembled WGS sequence"/>
</dbReference>
<dbReference type="EMBL" id="QJKJ01016478">
    <property type="protein sequence ID" value="RDX60938.1"/>
    <property type="molecule type" value="Genomic_DNA"/>
</dbReference>
<feature type="domain" description="Reverse transcriptase Ty1/copia-type" evidence="1">
    <location>
        <begin position="3"/>
        <end position="88"/>
    </location>
</feature>
<name>A0A371E4G9_MUCPR</name>
<reference evidence="2" key="1">
    <citation type="submission" date="2018-05" db="EMBL/GenBank/DDBJ databases">
        <title>Draft genome of Mucuna pruriens seed.</title>
        <authorList>
            <person name="Nnadi N.E."/>
            <person name="Vos R."/>
            <person name="Hasami M.H."/>
            <person name="Devisetty U.K."/>
            <person name="Aguiy J.C."/>
        </authorList>
    </citation>
    <scope>NUCLEOTIDE SEQUENCE [LARGE SCALE GENOMIC DNA]</scope>
    <source>
        <strain evidence="2">JCA_2017</strain>
    </source>
</reference>